<dbReference type="AlphaFoldDB" id="M4SUQ4"/>
<dbReference type="Gene3D" id="3.30.1680.30">
    <property type="match status" value="1"/>
</dbReference>
<dbReference type="SUPFAM" id="SSF58087">
    <property type="entry name" value="Variant surface glycoprotein (N-terminal domain)"/>
    <property type="match status" value="1"/>
</dbReference>
<dbReference type="GO" id="GO:0005886">
    <property type="term" value="C:plasma membrane"/>
    <property type="evidence" value="ECO:0007669"/>
    <property type="project" value="UniProtKB-SubCell"/>
</dbReference>
<name>M4SUQ4_9TRYP</name>
<comment type="subcellular location">
    <subcellularLocation>
        <location evidence="2">Cell membrane</location>
        <topology evidence="2">Lipid-anchor</topology>
        <topology evidence="2">GPI-anchor</topology>
    </subcellularLocation>
</comment>
<keyword evidence="8" id="KW-0732">Signal</keyword>
<evidence type="ECO:0000256" key="4">
    <source>
        <dbReference type="ARBA" id="ARBA00022622"/>
    </source>
</evidence>
<evidence type="ECO:0000256" key="2">
    <source>
        <dbReference type="ARBA" id="ARBA00004609"/>
    </source>
</evidence>
<keyword evidence="4" id="KW-0336">GPI-anchor</keyword>
<keyword evidence="5" id="KW-0472">Membrane</keyword>
<evidence type="ECO:0000256" key="7">
    <source>
        <dbReference type="ARBA" id="ARBA00023288"/>
    </source>
</evidence>
<dbReference type="VEuPathDB" id="TriTrypDB:Tb427_000330800"/>
<dbReference type="Gene3D" id="3.90.150.10">
    <property type="entry name" value="Variant Surface Glycoprotein, subunit A domain 1"/>
    <property type="match status" value="1"/>
</dbReference>
<reference evidence="10" key="1">
    <citation type="submission" date="2013-02" db="EMBL/GenBank/DDBJ databases">
        <authorList>
            <person name="Cross G.A.M."/>
            <person name="Kim H.-S."/>
            <person name="Wickstead B."/>
        </authorList>
    </citation>
    <scope>NUCLEOTIDE SEQUENCE</scope>
    <source>
        <strain evidence="10">Lister 427</strain>
    </source>
</reference>
<evidence type="ECO:0000313" key="10">
    <source>
        <dbReference type="EMBL" id="AGH60093.1"/>
    </source>
</evidence>
<feature type="signal peptide" evidence="8">
    <location>
        <begin position="1"/>
        <end position="19"/>
    </location>
</feature>
<accession>M4SUQ4</accession>
<evidence type="ECO:0000256" key="1">
    <source>
        <dbReference type="ARBA" id="ARBA00002523"/>
    </source>
</evidence>
<dbReference type="EMBL" id="KC612662">
    <property type="protein sequence ID" value="AGH60093.1"/>
    <property type="molecule type" value="Genomic_DNA"/>
</dbReference>
<dbReference type="VEuPathDB" id="TriTrypDB:Tb1125.Tb11.v5.0142"/>
<dbReference type="VEuPathDB" id="TriTrypDB:Tb09.v4.0142"/>
<dbReference type="Gene3D" id="3.30.1680.40">
    <property type="match status" value="1"/>
</dbReference>
<protein>
    <submittedName>
        <fullName evidence="10">Variant surface glycoprotein 1154</fullName>
    </submittedName>
</protein>
<keyword evidence="3" id="KW-1003">Cell membrane</keyword>
<evidence type="ECO:0000256" key="6">
    <source>
        <dbReference type="ARBA" id="ARBA00023180"/>
    </source>
</evidence>
<reference evidence="10" key="2">
    <citation type="journal article" date="2014" name="Mol. Biochem. Parasitol.">
        <title>Capturing the variant surface glycoprotein repertoire (the VSGnome) of Trypanosoma brucei Lister 427.</title>
        <authorList>
            <person name="Cross G.A."/>
            <person name="Kim H.S."/>
            <person name="Wickstead B."/>
        </authorList>
    </citation>
    <scope>NUCLEOTIDE SEQUENCE</scope>
    <source>
        <strain evidence="10">Lister 427</strain>
    </source>
</reference>
<keyword evidence="7" id="KW-0449">Lipoprotein</keyword>
<feature type="chain" id="PRO_5004057762" evidence="8">
    <location>
        <begin position="20"/>
        <end position="469"/>
    </location>
</feature>
<feature type="domain" description="Trypanosome variant surface glycoprotein C-terminal" evidence="9">
    <location>
        <begin position="393"/>
        <end position="467"/>
    </location>
</feature>
<organism evidence="10">
    <name type="scientific">Trypanosoma brucei</name>
    <dbReference type="NCBI Taxonomy" id="5691"/>
    <lineage>
        <taxon>Eukaryota</taxon>
        <taxon>Discoba</taxon>
        <taxon>Euglenozoa</taxon>
        <taxon>Kinetoplastea</taxon>
        <taxon>Metakinetoplastina</taxon>
        <taxon>Trypanosomatida</taxon>
        <taxon>Trypanosomatidae</taxon>
        <taxon>Trypanosoma</taxon>
    </lineage>
</organism>
<evidence type="ECO:0000256" key="8">
    <source>
        <dbReference type="SAM" id="SignalP"/>
    </source>
</evidence>
<comment type="function">
    <text evidence="1">VSG forms a coat on the surface of the parasite. The trypanosome evades the immune response of the host by expressing a series of antigenically distinct VSGs from an estimated 1000 VSG genes.</text>
</comment>
<evidence type="ECO:0000256" key="3">
    <source>
        <dbReference type="ARBA" id="ARBA00022475"/>
    </source>
</evidence>
<dbReference type="Pfam" id="PF10659">
    <property type="entry name" value="Trypan_glycop_C"/>
    <property type="match status" value="1"/>
</dbReference>
<keyword evidence="6" id="KW-0325">Glycoprotein</keyword>
<dbReference type="GO" id="GO:0098552">
    <property type="term" value="C:side of membrane"/>
    <property type="evidence" value="ECO:0007669"/>
    <property type="project" value="UniProtKB-KW"/>
</dbReference>
<dbReference type="InterPro" id="IPR019609">
    <property type="entry name" value="Variant_surf_glycoprt_trypan_C"/>
</dbReference>
<proteinExistence type="predicted"/>
<sequence length="469" mass="50121">MTRLPFAVFAFALVAITHIINPVAPTAKGALKVSVAKAFCTFVKTAKQAGNTLGTQLPKIKTAIESAEKARLQNELAAMKLPEHRVTALITAAYAAQALGSWTKTETDCLAQALFSAGAIDSFLRHLDQHRSTSTGDNKNCIGADGNGNYEAYNLDTKCADIEVAKATSGSTDVKATIEKGFGGIATTEAAGCDKECLLFDDVNTAYSNKANGLQYLKGLIKVSTTTDLTPAAPITTQKATNKLIKSIKANWKTTQAALHHLTIQAPTDLQTFKTLLAKASTRAALKAAATEYNNWKTDNLPGPIDSYLKKVYGIQADGQEGTYLTALKSLEATVRGGPGETTNKPIFSMTITELQEAIAAEIVTIDDRYAKMTKEIDTLRQTQAKKLSEDTCNKIKVEEECNATAACSFDKTETNANKKCKLDAKKATSNGVPVPRTQTAGATTTEKCKGKLEPDCIKAPDCKCEGTE</sequence>
<evidence type="ECO:0000256" key="5">
    <source>
        <dbReference type="ARBA" id="ARBA00023136"/>
    </source>
</evidence>
<evidence type="ECO:0000259" key="9">
    <source>
        <dbReference type="Pfam" id="PF10659"/>
    </source>
</evidence>